<reference evidence="2 3" key="1">
    <citation type="journal article" date="2019" name="Int. J. Syst. Evol. Microbiol.">
        <title>The Global Catalogue of Microorganisms (GCM) 10K type strain sequencing project: providing services to taxonomists for standard genome sequencing and annotation.</title>
        <authorList>
            <consortium name="The Broad Institute Genomics Platform"/>
            <consortium name="The Broad Institute Genome Sequencing Center for Infectious Disease"/>
            <person name="Wu L."/>
            <person name="Ma J."/>
        </authorList>
    </citation>
    <scope>NUCLEOTIDE SEQUENCE [LARGE SCALE GENOMIC DNA]</scope>
    <source>
        <strain evidence="2 3">JCM 3272</strain>
    </source>
</reference>
<feature type="transmembrane region" description="Helical" evidence="1">
    <location>
        <begin position="87"/>
        <end position="106"/>
    </location>
</feature>
<dbReference type="RefSeq" id="WP_344611715.1">
    <property type="nucleotide sequence ID" value="NZ_BAAARV010000016.1"/>
</dbReference>
<evidence type="ECO:0008006" key="4">
    <source>
        <dbReference type="Google" id="ProtNLM"/>
    </source>
</evidence>
<accession>A0ABN3FSX7</accession>
<protein>
    <recommendedName>
        <fullName evidence="4">Integral membrane protein</fullName>
    </recommendedName>
</protein>
<evidence type="ECO:0000313" key="3">
    <source>
        <dbReference type="Proteomes" id="UP001501444"/>
    </source>
</evidence>
<dbReference type="EMBL" id="BAAARV010000016">
    <property type="protein sequence ID" value="GAA2336541.1"/>
    <property type="molecule type" value="Genomic_DNA"/>
</dbReference>
<comment type="caution">
    <text evidence="2">The sequence shown here is derived from an EMBL/GenBank/DDBJ whole genome shotgun (WGS) entry which is preliminary data.</text>
</comment>
<gene>
    <name evidence="2" type="ORF">GCM10010170_017070</name>
</gene>
<evidence type="ECO:0000256" key="1">
    <source>
        <dbReference type="SAM" id="Phobius"/>
    </source>
</evidence>
<dbReference type="Proteomes" id="UP001501444">
    <property type="component" value="Unassembled WGS sequence"/>
</dbReference>
<proteinExistence type="predicted"/>
<keyword evidence="1" id="KW-1133">Transmembrane helix</keyword>
<feature type="transmembrane region" description="Helical" evidence="1">
    <location>
        <begin position="47"/>
        <end position="67"/>
    </location>
</feature>
<name>A0ABN3FSX7_9ACTN</name>
<evidence type="ECO:0000313" key="2">
    <source>
        <dbReference type="EMBL" id="GAA2336541.1"/>
    </source>
</evidence>
<organism evidence="2 3">
    <name type="scientific">Dactylosporangium salmoneum</name>
    <dbReference type="NCBI Taxonomy" id="53361"/>
    <lineage>
        <taxon>Bacteria</taxon>
        <taxon>Bacillati</taxon>
        <taxon>Actinomycetota</taxon>
        <taxon>Actinomycetes</taxon>
        <taxon>Micromonosporales</taxon>
        <taxon>Micromonosporaceae</taxon>
        <taxon>Dactylosporangium</taxon>
    </lineage>
</organism>
<keyword evidence="1" id="KW-0472">Membrane</keyword>
<feature type="transmembrane region" description="Helical" evidence="1">
    <location>
        <begin position="6"/>
        <end position="26"/>
    </location>
</feature>
<sequence length="148" mass="16414">MDLKLTTYLIYLLVSIGLTVWVARTLMRNGQVFLDDAFEDERLAASVNRLLVVGFYLLNLGYVAVALKITQPLLDGSEAMEALAMKLGFVLLVLGAVHFFNLFVLSKYRRRRMLEKSAPPVAPRIVMAPPPVFAPAPPQGPRHPAPPQ</sequence>
<keyword evidence="1" id="KW-0812">Transmembrane</keyword>
<keyword evidence="3" id="KW-1185">Reference proteome</keyword>